<dbReference type="InterPro" id="IPR013083">
    <property type="entry name" value="Znf_RING/FYVE/PHD"/>
</dbReference>
<dbReference type="Pfam" id="PF02176">
    <property type="entry name" value="zf-TRAF"/>
    <property type="match status" value="1"/>
</dbReference>
<evidence type="ECO:0000256" key="2">
    <source>
        <dbReference type="ARBA" id="ARBA00022771"/>
    </source>
</evidence>
<dbReference type="EMBL" id="JAKMXF010000280">
    <property type="protein sequence ID" value="KAI6653337.1"/>
    <property type="molecule type" value="Genomic_DNA"/>
</dbReference>
<evidence type="ECO:0000259" key="5">
    <source>
        <dbReference type="PROSITE" id="PS50145"/>
    </source>
</evidence>
<keyword evidence="2 4" id="KW-0863">Zinc-finger</keyword>
<keyword evidence="3 4" id="KW-0862">Zinc</keyword>
<dbReference type="PANTHER" id="PTHR10131:SF157">
    <property type="entry name" value="RECEPTOR-ASSOCIATED FACTOR, PUTATIVE-RELATED"/>
    <property type="match status" value="1"/>
</dbReference>
<feature type="domain" description="TRAF-type" evidence="5">
    <location>
        <begin position="50"/>
        <end position="92"/>
    </location>
</feature>
<evidence type="ECO:0000256" key="1">
    <source>
        <dbReference type="ARBA" id="ARBA00022723"/>
    </source>
</evidence>
<dbReference type="AlphaFoldDB" id="A0AAV7JWW4"/>
<dbReference type="PANTHER" id="PTHR10131">
    <property type="entry name" value="TNF RECEPTOR ASSOCIATED FACTOR"/>
    <property type="match status" value="1"/>
</dbReference>
<dbReference type="Proteomes" id="UP001165289">
    <property type="component" value="Unassembled WGS sequence"/>
</dbReference>
<feature type="zinc finger region" description="TRAF-type" evidence="4">
    <location>
        <begin position="50"/>
        <end position="92"/>
    </location>
</feature>
<dbReference type="Gene3D" id="3.30.40.10">
    <property type="entry name" value="Zinc/RING finger domain, C3HC4 (zinc finger)"/>
    <property type="match status" value="2"/>
</dbReference>
<dbReference type="PROSITE" id="PS50145">
    <property type="entry name" value="ZF_TRAF"/>
    <property type="match status" value="1"/>
</dbReference>
<dbReference type="SUPFAM" id="SSF49599">
    <property type="entry name" value="TRAF domain-like"/>
    <property type="match status" value="1"/>
</dbReference>
<dbReference type="InterPro" id="IPR001293">
    <property type="entry name" value="Znf_TRAF"/>
</dbReference>
<sequence length="130" mass="15106">PKQSYNWPHRNEQTVPNTHVRNTVLSLKCSCPLQERGCEWLGTLGKCENHLDVCSYVHEKCKLGCGIELPRHELDMHVNEKCVHRKIRCEHCHIDFKVYNMLTHQAKCPYFPLQCVKRCGTTSHSVPKLP</sequence>
<accession>A0AAV7JWW4</accession>
<proteinExistence type="predicted"/>
<protein>
    <submittedName>
        <fullName evidence="6">TNF receptor-associated factor 4</fullName>
    </submittedName>
</protein>
<dbReference type="GO" id="GO:0008270">
    <property type="term" value="F:zinc ion binding"/>
    <property type="evidence" value="ECO:0007669"/>
    <property type="project" value="UniProtKB-KW"/>
</dbReference>
<evidence type="ECO:0000313" key="6">
    <source>
        <dbReference type="EMBL" id="KAI6653337.1"/>
    </source>
</evidence>
<keyword evidence="1 4" id="KW-0479">Metal-binding</keyword>
<evidence type="ECO:0000313" key="7">
    <source>
        <dbReference type="Proteomes" id="UP001165289"/>
    </source>
</evidence>
<gene>
    <name evidence="6" type="ORF">LOD99_11500</name>
</gene>
<evidence type="ECO:0000256" key="4">
    <source>
        <dbReference type="PROSITE-ProRule" id="PRU00207"/>
    </source>
</evidence>
<comment type="caution">
    <text evidence="6">The sequence shown here is derived from an EMBL/GenBank/DDBJ whole genome shotgun (WGS) entry which is preliminary data.</text>
</comment>
<evidence type="ECO:0000256" key="3">
    <source>
        <dbReference type="ARBA" id="ARBA00022833"/>
    </source>
</evidence>
<organism evidence="6 7">
    <name type="scientific">Oopsacas minuta</name>
    <dbReference type="NCBI Taxonomy" id="111878"/>
    <lineage>
        <taxon>Eukaryota</taxon>
        <taxon>Metazoa</taxon>
        <taxon>Porifera</taxon>
        <taxon>Hexactinellida</taxon>
        <taxon>Hexasterophora</taxon>
        <taxon>Lyssacinosida</taxon>
        <taxon>Leucopsacidae</taxon>
        <taxon>Oopsacas</taxon>
    </lineage>
</organism>
<name>A0AAV7JWW4_9METZ</name>
<keyword evidence="7" id="KW-1185">Reference proteome</keyword>
<reference evidence="6 7" key="1">
    <citation type="journal article" date="2023" name="BMC Biol.">
        <title>The compact genome of the sponge Oopsacas minuta (Hexactinellida) is lacking key metazoan core genes.</title>
        <authorList>
            <person name="Santini S."/>
            <person name="Schenkelaars Q."/>
            <person name="Jourda C."/>
            <person name="Duchesne M."/>
            <person name="Belahbib H."/>
            <person name="Rocher C."/>
            <person name="Selva M."/>
            <person name="Riesgo A."/>
            <person name="Vervoort M."/>
            <person name="Leys S.P."/>
            <person name="Kodjabachian L."/>
            <person name="Le Bivic A."/>
            <person name="Borchiellini C."/>
            <person name="Claverie J.M."/>
            <person name="Renard E."/>
        </authorList>
    </citation>
    <scope>NUCLEOTIDE SEQUENCE [LARGE SCALE GENOMIC DNA]</scope>
    <source>
        <strain evidence="6">SPO-2</strain>
    </source>
</reference>
<keyword evidence="6" id="KW-0675">Receptor</keyword>
<dbReference type="GO" id="GO:0043122">
    <property type="term" value="P:regulation of canonical NF-kappaB signal transduction"/>
    <property type="evidence" value="ECO:0007669"/>
    <property type="project" value="TreeGrafter"/>
</dbReference>
<feature type="non-terminal residue" evidence="6">
    <location>
        <position position="1"/>
    </location>
</feature>